<dbReference type="InterPro" id="IPR001878">
    <property type="entry name" value="Znf_CCHC"/>
</dbReference>
<dbReference type="AlphaFoldDB" id="A0A6G0K0Z9"/>
<keyword evidence="1" id="KW-0863">Zinc-finger</keyword>
<evidence type="ECO:0000259" key="3">
    <source>
        <dbReference type="PROSITE" id="PS50158"/>
    </source>
</evidence>
<feature type="region of interest" description="Disordered" evidence="2">
    <location>
        <begin position="200"/>
        <end position="310"/>
    </location>
</feature>
<dbReference type="GO" id="GO:0003676">
    <property type="term" value="F:nucleic acid binding"/>
    <property type="evidence" value="ECO:0007669"/>
    <property type="project" value="InterPro"/>
</dbReference>
<feature type="compositionally biased region" description="Basic and acidic residues" evidence="2">
    <location>
        <begin position="241"/>
        <end position="253"/>
    </location>
</feature>
<accession>A0A6G0K0Z9</accession>
<feature type="domain" description="CCHC-type" evidence="3">
    <location>
        <begin position="257"/>
        <end position="271"/>
    </location>
</feature>
<proteinExistence type="predicted"/>
<organism evidence="4 5">
    <name type="scientific">Phytophthora fragariae</name>
    <dbReference type="NCBI Taxonomy" id="53985"/>
    <lineage>
        <taxon>Eukaryota</taxon>
        <taxon>Sar</taxon>
        <taxon>Stramenopiles</taxon>
        <taxon>Oomycota</taxon>
        <taxon>Peronosporomycetes</taxon>
        <taxon>Peronosporales</taxon>
        <taxon>Peronosporaceae</taxon>
        <taxon>Phytophthora</taxon>
    </lineage>
</organism>
<dbReference type="SUPFAM" id="SSF57756">
    <property type="entry name" value="Retrovirus zinc finger-like domains"/>
    <property type="match status" value="1"/>
</dbReference>
<dbReference type="PANTHER" id="PTHR47481:SF41">
    <property type="entry name" value="COPIA-LIKE POLYPROTEIN_RETROTRANSPOSON"/>
    <property type="match status" value="1"/>
</dbReference>
<protein>
    <recommendedName>
        <fullName evidence="3">CCHC-type domain-containing protein</fullName>
    </recommendedName>
</protein>
<name>A0A6G0K0Z9_9STRA</name>
<sequence length="496" mass="55724">MATTKKEEKDERKSIPPFDGKDFEVWLERVKLKLLRKQLWEYCTKDVAEPEESKQSDHDEWVSKTSRTKEILYESMTNQIMKTVKYEATPYRVMERLKRRFMGKTYLKYAEERTKLSRLRLDPKGNLPDHLSEVRRIMETISVVGRPIDEYAKPAILIGSLPRDYDNVVQTFLASHTSQNPDDPPNYEQLEQALEMAYDHSQARKTDSAKGTEEDRALFAGGGRGRGFDGRGGANSGGGRDGGRGHGGSDQKARGGCFHCHGTGHRVRECPYLGKRPPIGDQGGERDQKRAKTSGGKSASSKGREANESDGGSAYVVMNLMKLGQRLTALARDRWYLDSGATNHMTNQKDGFVSFTPLSSTVQTGGNNWLEVVGIGDVEVELVTSAGRCKLLLREVRYVPELQCSLFSVSRQASRTLALGERIRCHFDEADYADVILQSCRAKSYKDDTNLYFLPLECAPNAVMVSMADGKERLELWHDRLGHPGRNAFNALFRHA</sequence>
<dbReference type="InterPro" id="IPR054722">
    <property type="entry name" value="PolX-like_BBD"/>
</dbReference>
<dbReference type="PROSITE" id="PS50158">
    <property type="entry name" value="ZF_CCHC"/>
    <property type="match status" value="1"/>
</dbReference>
<keyword evidence="1" id="KW-0479">Metal-binding</keyword>
<reference evidence="4 5" key="1">
    <citation type="submission" date="2018-09" db="EMBL/GenBank/DDBJ databases">
        <title>Genomic investigation of the strawberry pathogen Phytophthora fragariae indicates pathogenicity is determined by transcriptional variation in three key races.</title>
        <authorList>
            <person name="Adams T.M."/>
            <person name="Armitage A.D."/>
            <person name="Sobczyk M.K."/>
            <person name="Bates H.J."/>
            <person name="Dunwell J.M."/>
            <person name="Nellist C.F."/>
            <person name="Harrison R.J."/>
        </authorList>
    </citation>
    <scope>NUCLEOTIDE SEQUENCE [LARGE SCALE GENOMIC DNA]</scope>
    <source>
        <strain evidence="4 5">ONT-3</strain>
    </source>
</reference>
<keyword evidence="1" id="KW-0862">Zinc</keyword>
<dbReference type="PANTHER" id="PTHR47481">
    <property type="match status" value="1"/>
</dbReference>
<evidence type="ECO:0000313" key="4">
    <source>
        <dbReference type="EMBL" id="KAE9072882.1"/>
    </source>
</evidence>
<comment type="caution">
    <text evidence="4">The sequence shown here is derived from an EMBL/GenBank/DDBJ whole genome shotgun (WGS) entry which is preliminary data.</text>
</comment>
<dbReference type="Pfam" id="PF22936">
    <property type="entry name" value="Pol_BBD"/>
    <property type="match status" value="1"/>
</dbReference>
<evidence type="ECO:0000256" key="2">
    <source>
        <dbReference type="SAM" id="MobiDB-lite"/>
    </source>
</evidence>
<evidence type="ECO:0000313" key="5">
    <source>
        <dbReference type="Proteomes" id="UP000488956"/>
    </source>
</evidence>
<gene>
    <name evidence="4" type="ORF">PF010_g25306</name>
</gene>
<dbReference type="InterPro" id="IPR036875">
    <property type="entry name" value="Znf_CCHC_sf"/>
</dbReference>
<feature type="compositionally biased region" description="Basic and acidic residues" evidence="2">
    <location>
        <begin position="200"/>
        <end position="217"/>
    </location>
</feature>
<evidence type="ECO:0000256" key="1">
    <source>
        <dbReference type="PROSITE-ProRule" id="PRU00047"/>
    </source>
</evidence>
<dbReference type="Proteomes" id="UP000488956">
    <property type="component" value="Unassembled WGS sequence"/>
</dbReference>
<feature type="compositionally biased region" description="Gly residues" evidence="2">
    <location>
        <begin position="220"/>
        <end position="240"/>
    </location>
</feature>
<dbReference type="GO" id="GO:0008270">
    <property type="term" value="F:zinc ion binding"/>
    <property type="evidence" value="ECO:0007669"/>
    <property type="project" value="UniProtKB-KW"/>
</dbReference>
<dbReference type="EMBL" id="QXFX01002882">
    <property type="protein sequence ID" value="KAE9072882.1"/>
    <property type="molecule type" value="Genomic_DNA"/>
</dbReference>
<dbReference type="Pfam" id="PF14223">
    <property type="entry name" value="Retrotran_gag_2"/>
    <property type="match status" value="1"/>
</dbReference>